<dbReference type="SMART" id="SM00448">
    <property type="entry name" value="REC"/>
    <property type="match status" value="1"/>
</dbReference>
<dbReference type="InterPro" id="IPR039420">
    <property type="entry name" value="WalR-like"/>
</dbReference>
<dbReference type="SUPFAM" id="SSF46894">
    <property type="entry name" value="C-terminal effector domain of the bipartite response regulators"/>
    <property type="match status" value="1"/>
</dbReference>
<dbReference type="SUPFAM" id="SSF52172">
    <property type="entry name" value="CheY-like"/>
    <property type="match status" value="1"/>
</dbReference>
<dbReference type="PRINTS" id="PR00038">
    <property type="entry name" value="HTHLUXR"/>
</dbReference>
<keyword evidence="1 5" id="KW-0597">Phosphoprotein</keyword>
<dbReference type="SMART" id="SM00421">
    <property type="entry name" value="HTH_LUXR"/>
    <property type="match status" value="1"/>
</dbReference>
<evidence type="ECO:0000256" key="2">
    <source>
        <dbReference type="ARBA" id="ARBA00023015"/>
    </source>
</evidence>
<proteinExistence type="predicted"/>
<keyword evidence="2" id="KW-0805">Transcription regulation</keyword>
<dbReference type="PANTHER" id="PTHR43214">
    <property type="entry name" value="TWO-COMPONENT RESPONSE REGULATOR"/>
    <property type="match status" value="1"/>
</dbReference>
<dbReference type="GO" id="GO:0000160">
    <property type="term" value="P:phosphorelay signal transduction system"/>
    <property type="evidence" value="ECO:0007669"/>
    <property type="project" value="InterPro"/>
</dbReference>
<evidence type="ECO:0000256" key="3">
    <source>
        <dbReference type="ARBA" id="ARBA00023125"/>
    </source>
</evidence>
<dbReference type="CDD" id="cd17535">
    <property type="entry name" value="REC_NarL-like"/>
    <property type="match status" value="1"/>
</dbReference>
<evidence type="ECO:0000256" key="4">
    <source>
        <dbReference type="ARBA" id="ARBA00023163"/>
    </source>
</evidence>
<gene>
    <name evidence="8" type="ORF">HZU44_18650</name>
</gene>
<keyword evidence="4" id="KW-0804">Transcription</keyword>
<evidence type="ECO:0000313" key="8">
    <source>
        <dbReference type="EMBL" id="QLJ96902.1"/>
    </source>
</evidence>
<name>A0A7D6C9J4_9ACTN</name>
<dbReference type="Pfam" id="PF00072">
    <property type="entry name" value="Response_reg"/>
    <property type="match status" value="1"/>
</dbReference>
<evidence type="ECO:0000256" key="5">
    <source>
        <dbReference type="PROSITE-ProRule" id="PRU00169"/>
    </source>
</evidence>
<evidence type="ECO:0000256" key="1">
    <source>
        <dbReference type="ARBA" id="ARBA00022553"/>
    </source>
</evidence>
<dbReference type="AlphaFoldDB" id="A0A7D6C9J4"/>
<feature type="domain" description="HTH luxR-type" evidence="6">
    <location>
        <begin position="143"/>
        <end position="208"/>
    </location>
</feature>
<dbReference type="InterPro" id="IPR016032">
    <property type="entry name" value="Sig_transdc_resp-reg_C-effctor"/>
</dbReference>
<protein>
    <submittedName>
        <fullName evidence="8">Response regulator transcription factor</fullName>
    </submittedName>
</protein>
<dbReference type="EMBL" id="CP058905">
    <property type="protein sequence ID" value="QLJ96902.1"/>
    <property type="molecule type" value="Genomic_DNA"/>
</dbReference>
<evidence type="ECO:0000259" key="6">
    <source>
        <dbReference type="PROSITE" id="PS50043"/>
    </source>
</evidence>
<dbReference type="InterPro" id="IPR000792">
    <property type="entry name" value="Tscrpt_reg_LuxR_C"/>
</dbReference>
<dbReference type="InterPro" id="IPR058245">
    <property type="entry name" value="NreC/VraR/RcsB-like_REC"/>
</dbReference>
<feature type="modified residue" description="4-aspartylphosphate" evidence="5">
    <location>
        <position position="53"/>
    </location>
</feature>
<dbReference type="GO" id="GO:0003677">
    <property type="term" value="F:DNA binding"/>
    <property type="evidence" value="ECO:0007669"/>
    <property type="project" value="UniProtKB-KW"/>
</dbReference>
<organism evidence="8">
    <name type="scientific">Micromonospora carbonacea</name>
    <dbReference type="NCBI Taxonomy" id="47853"/>
    <lineage>
        <taxon>Bacteria</taxon>
        <taxon>Bacillati</taxon>
        <taxon>Actinomycetota</taxon>
        <taxon>Actinomycetes</taxon>
        <taxon>Micromonosporales</taxon>
        <taxon>Micromonosporaceae</taxon>
        <taxon>Micromonospora</taxon>
    </lineage>
</organism>
<dbReference type="InterPro" id="IPR001789">
    <property type="entry name" value="Sig_transdc_resp-reg_receiver"/>
</dbReference>
<reference evidence="8" key="1">
    <citation type="submission" date="2020-08" db="EMBL/GenBank/DDBJ databases">
        <title>A bifunctional nitrone conjugated secondary metabolite targeting the ribosome.</title>
        <authorList>
            <person name="Limbrick E.M."/>
            <person name="Graf M."/>
            <person name="Derewacz D.K."/>
            <person name="Nguyen F."/>
            <person name="Spraggins J.M."/>
            <person name="Wieland M."/>
            <person name="Ynigez-Gutierrez A.E."/>
            <person name="Reisman B.J."/>
            <person name="Zinshteyn B."/>
            <person name="McCulloch K."/>
            <person name="Iverson T.M."/>
            <person name="Green R."/>
            <person name="Wilson D.N."/>
            <person name="Bachmann B.O."/>
        </authorList>
    </citation>
    <scope>NUCLEOTIDE SEQUENCE</scope>
    <source>
        <strain evidence="8">Africana</strain>
    </source>
</reference>
<dbReference type="PROSITE" id="PS50043">
    <property type="entry name" value="HTH_LUXR_2"/>
    <property type="match status" value="1"/>
</dbReference>
<dbReference type="CDD" id="cd06170">
    <property type="entry name" value="LuxR_C_like"/>
    <property type="match status" value="1"/>
</dbReference>
<keyword evidence="3" id="KW-0238">DNA-binding</keyword>
<sequence>MVRIVVVDDDALVRSGLRLILRVAPDIEVVATASGAEAIDEITRHRPDVVLLDIRMPDVDGLTVLRQVRAMPHPPTVAMLTTFDADEYITTALRIGAAGFILKDTHPEHLAQLVRALAAGAVVLSPKVSRTVVDWRVENGEDAASAIARLTDREREILVHVADGLSNAEIGTRMYLSGGTVKDHVSAILTKLKVTSRVQAALIAQRAGLLTQPDGNS</sequence>
<dbReference type="PROSITE" id="PS00622">
    <property type="entry name" value="HTH_LUXR_1"/>
    <property type="match status" value="1"/>
</dbReference>
<dbReference type="PANTHER" id="PTHR43214:SF24">
    <property type="entry name" value="TRANSCRIPTIONAL REGULATORY PROTEIN NARL-RELATED"/>
    <property type="match status" value="1"/>
</dbReference>
<feature type="domain" description="Response regulatory" evidence="7">
    <location>
        <begin position="3"/>
        <end position="118"/>
    </location>
</feature>
<dbReference type="GO" id="GO:0006355">
    <property type="term" value="P:regulation of DNA-templated transcription"/>
    <property type="evidence" value="ECO:0007669"/>
    <property type="project" value="InterPro"/>
</dbReference>
<dbReference type="Gene3D" id="3.40.50.2300">
    <property type="match status" value="1"/>
</dbReference>
<dbReference type="Pfam" id="PF00196">
    <property type="entry name" value="GerE"/>
    <property type="match status" value="1"/>
</dbReference>
<accession>A0A7D6C9J4</accession>
<dbReference type="InterPro" id="IPR011006">
    <property type="entry name" value="CheY-like_superfamily"/>
</dbReference>
<evidence type="ECO:0000259" key="7">
    <source>
        <dbReference type="PROSITE" id="PS50110"/>
    </source>
</evidence>
<dbReference type="PROSITE" id="PS50110">
    <property type="entry name" value="RESPONSE_REGULATORY"/>
    <property type="match status" value="1"/>
</dbReference>